<keyword evidence="5" id="KW-1185">Reference proteome</keyword>
<keyword evidence="2" id="KW-0472">Membrane</keyword>
<keyword evidence="2" id="KW-0812">Transmembrane</keyword>
<feature type="transmembrane region" description="Helical" evidence="2">
    <location>
        <begin position="44"/>
        <end position="76"/>
    </location>
</feature>
<dbReference type="PROSITE" id="PS51186">
    <property type="entry name" value="GNAT"/>
    <property type="match status" value="1"/>
</dbReference>
<name>A0A8C5PRR6_9ANUR</name>
<dbReference type="Gene3D" id="3.40.630.30">
    <property type="match status" value="1"/>
</dbReference>
<dbReference type="Proteomes" id="UP000694569">
    <property type="component" value="Unplaced"/>
</dbReference>
<keyword evidence="2" id="KW-1133">Transmembrane helix</keyword>
<feature type="domain" description="N-acetyltransferase" evidence="3">
    <location>
        <begin position="67"/>
        <end position="213"/>
    </location>
</feature>
<accession>A0A8C5PRR6</accession>
<dbReference type="InterPro" id="IPR000182">
    <property type="entry name" value="GNAT_dom"/>
</dbReference>
<reference evidence="4" key="1">
    <citation type="submission" date="2025-08" db="UniProtKB">
        <authorList>
            <consortium name="Ensembl"/>
        </authorList>
    </citation>
    <scope>IDENTIFICATION</scope>
</reference>
<evidence type="ECO:0000256" key="1">
    <source>
        <dbReference type="ARBA" id="ARBA00022679"/>
    </source>
</evidence>
<feature type="transmembrane region" description="Helical" evidence="2">
    <location>
        <begin position="109"/>
        <end position="130"/>
    </location>
</feature>
<evidence type="ECO:0000313" key="4">
    <source>
        <dbReference type="Ensembl" id="ENSLLEP00000026915.1"/>
    </source>
</evidence>
<dbReference type="GeneTree" id="ENSGT00950000182932"/>
<keyword evidence="1" id="KW-0808">Transferase</keyword>
<dbReference type="Ensembl" id="ENSLLET00000027965.1">
    <property type="protein sequence ID" value="ENSLLEP00000026915.1"/>
    <property type="gene ID" value="ENSLLEG00000017102.1"/>
</dbReference>
<evidence type="ECO:0000259" key="3">
    <source>
        <dbReference type="PROSITE" id="PS51186"/>
    </source>
</evidence>
<proteinExistence type="predicted"/>
<dbReference type="OrthoDB" id="41532at2759"/>
<dbReference type="Pfam" id="PF00583">
    <property type="entry name" value="Acetyltransf_1"/>
    <property type="match status" value="1"/>
</dbReference>
<evidence type="ECO:0000256" key="2">
    <source>
        <dbReference type="SAM" id="Phobius"/>
    </source>
</evidence>
<dbReference type="PANTHER" id="PTHR13947">
    <property type="entry name" value="GNAT FAMILY N-ACETYLTRANSFERASE"/>
    <property type="match status" value="1"/>
</dbReference>
<protein>
    <recommendedName>
        <fullName evidence="3">N-acetyltransferase domain-containing protein</fullName>
    </recommendedName>
</protein>
<sequence length="238" mass="27245">MSNCRIRLYQDSDYDRVREVYSKSVKDLTPDGFYLALRSFHIRLFIFIVFLLLLVTVRSFLASIFGVVLMLIFVWWCSRDFFHSYVRVTFSSDMLDIQKTYMQGDSHRFWVAEYGGTVVGMVAVIPSPLVNGEMGMELKRMAVIEGQRGKGIATALCKTVLDFARTRGSKVVVLETSTVQTTAQRMYVRMGFRKIKTYDYGKIKARLIGIRALAGATDHGSMGFIYKMRNTALKRKCI</sequence>
<dbReference type="AlphaFoldDB" id="A0A8C5PRR6"/>
<dbReference type="SUPFAM" id="SSF55729">
    <property type="entry name" value="Acyl-CoA N-acyltransferases (Nat)"/>
    <property type="match status" value="1"/>
</dbReference>
<dbReference type="InterPro" id="IPR016181">
    <property type="entry name" value="Acyl_CoA_acyltransferase"/>
</dbReference>
<evidence type="ECO:0000313" key="5">
    <source>
        <dbReference type="Proteomes" id="UP000694569"/>
    </source>
</evidence>
<dbReference type="PANTHER" id="PTHR13947:SF58">
    <property type="entry name" value="8B (PUTATIVE,_PSEUDO-RELATED"/>
    <property type="match status" value="1"/>
</dbReference>
<organism evidence="4 5">
    <name type="scientific">Leptobrachium leishanense</name>
    <name type="common">Leishan spiny toad</name>
    <dbReference type="NCBI Taxonomy" id="445787"/>
    <lineage>
        <taxon>Eukaryota</taxon>
        <taxon>Metazoa</taxon>
        <taxon>Chordata</taxon>
        <taxon>Craniata</taxon>
        <taxon>Vertebrata</taxon>
        <taxon>Euteleostomi</taxon>
        <taxon>Amphibia</taxon>
        <taxon>Batrachia</taxon>
        <taxon>Anura</taxon>
        <taxon>Pelobatoidea</taxon>
        <taxon>Megophryidae</taxon>
        <taxon>Leptobrachium</taxon>
    </lineage>
</organism>
<dbReference type="InterPro" id="IPR050769">
    <property type="entry name" value="NAT_camello-type"/>
</dbReference>
<dbReference type="CDD" id="cd04301">
    <property type="entry name" value="NAT_SF"/>
    <property type="match status" value="1"/>
</dbReference>
<reference evidence="4" key="2">
    <citation type="submission" date="2025-09" db="UniProtKB">
        <authorList>
            <consortium name="Ensembl"/>
        </authorList>
    </citation>
    <scope>IDENTIFICATION</scope>
</reference>
<dbReference type="GO" id="GO:0008080">
    <property type="term" value="F:N-acetyltransferase activity"/>
    <property type="evidence" value="ECO:0007669"/>
    <property type="project" value="InterPro"/>
</dbReference>